<name>A0ACB0LLS7_TRIPR</name>
<accession>A0ACB0LLS7</accession>
<reference evidence="1" key="1">
    <citation type="submission" date="2023-10" db="EMBL/GenBank/DDBJ databases">
        <authorList>
            <person name="Rodriguez Cubillos JULIANA M."/>
            <person name="De Vega J."/>
        </authorList>
    </citation>
    <scope>NUCLEOTIDE SEQUENCE</scope>
</reference>
<gene>
    <name evidence="1" type="ORF">MILVUS5_LOCUS34436</name>
</gene>
<dbReference type="Proteomes" id="UP001177021">
    <property type="component" value="Unassembled WGS sequence"/>
</dbReference>
<evidence type="ECO:0000313" key="2">
    <source>
        <dbReference type="Proteomes" id="UP001177021"/>
    </source>
</evidence>
<keyword evidence="2" id="KW-1185">Reference proteome</keyword>
<dbReference type="EMBL" id="CASHSV030000615">
    <property type="protein sequence ID" value="CAJ2670401.1"/>
    <property type="molecule type" value="Genomic_DNA"/>
</dbReference>
<evidence type="ECO:0000313" key="1">
    <source>
        <dbReference type="EMBL" id="CAJ2670401.1"/>
    </source>
</evidence>
<proteinExistence type="predicted"/>
<sequence>MIDIEACHHILASRSWSLRCLYMFSHGMKAADVFLWKCMNCGLGFLSCLNITLLLMRVISILVIVLLVLWSNAHTFLHRDL</sequence>
<comment type="caution">
    <text evidence="1">The sequence shown here is derived from an EMBL/GenBank/DDBJ whole genome shotgun (WGS) entry which is preliminary data.</text>
</comment>
<protein>
    <submittedName>
        <fullName evidence="1">Uncharacterized protein</fullName>
    </submittedName>
</protein>
<organism evidence="1 2">
    <name type="scientific">Trifolium pratense</name>
    <name type="common">Red clover</name>
    <dbReference type="NCBI Taxonomy" id="57577"/>
    <lineage>
        <taxon>Eukaryota</taxon>
        <taxon>Viridiplantae</taxon>
        <taxon>Streptophyta</taxon>
        <taxon>Embryophyta</taxon>
        <taxon>Tracheophyta</taxon>
        <taxon>Spermatophyta</taxon>
        <taxon>Magnoliopsida</taxon>
        <taxon>eudicotyledons</taxon>
        <taxon>Gunneridae</taxon>
        <taxon>Pentapetalae</taxon>
        <taxon>rosids</taxon>
        <taxon>fabids</taxon>
        <taxon>Fabales</taxon>
        <taxon>Fabaceae</taxon>
        <taxon>Papilionoideae</taxon>
        <taxon>50 kb inversion clade</taxon>
        <taxon>NPAAA clade</taxon>
        <taxon>Hologalegina</taxon>
        <taxon>IRL clade</taxon>
        <taxon>Trifolieae</taxon>
        <taxon>Trifolium</taxon>
    </lineage>
</organism>